<keyword evidence="6 9" id="KW-0378">Hydrolase</keyword>
<dbReference type="InterPro" id="IPR009003">
    <property type="entry name" value="Peptidase_S1_PA"/>
</dbReference>
<keyword evidence="3 9" id="KW-0645">Protease</keyword>
<evidence type="ECO:0000256" key="3">
    <source>
        <dbReference type="ARBA" id="ARBA00022670"/>
    </source>
</evidence>
<dbReference type="InterPro" id="IPR007346">
    <property type="entry name" value="Endonuclease-I"/>
</dbReference>
<dbReference type="Gene3D" id="2.40.10.10">
    <property type="entry name" value="Trypsin-like serine proteases"/>
    <property type="match status" value="2"/>
</dbReference>
<keyword evidence="12" id="KW-1185">Reference proteome</keyword>
<dbReference type="PRINTS" id="PR00839">
    <property type="entry name" value="V8PROTEASE"/>
</dbReference>
<keyword evidence="5" id="KW-0732">Signal</keyword>
<dbReference type="PANTHER" id="PTHR33607:SF2">
    <property type="entry name" value="ENDONUCLEASE-1"/>
    <property type="match status" value="1"/>
</dbReference>
<name>A0A0J6SAS2_9HYPH</name>
<evidence type="ECO:0000256" key="9">
    <source>
        <dbReference type="RuleBase" id="RU004296"/>
    </source>
</evidence>
<feature type="active site" description="Charge relay system" evidence="8">
    <location>
        <position position="128"/>
    </location>
</feature>
<evidence type="ECO:0000256" key="6">
    <source>
        <dbReference type="ARBA" id="ARBA00022801"/>
    </source>
</evidence>
<evidence type="ECO:0000256" key="7">
    <source>
        <dbReference type="ARBA" id="ARBA00022825"/>
    </source>
</evidence>
<accession>A0A0J6SAS2</accession>
<dbReference type="Proteomes" id="UP000035955">
    <property type="component" value="Unassembled WGS sequence"/>
</dbReference>
<evidence type="ECO:0000256" key="1">
    <source>
        <dbReference type="ARBA" id="ARBA00006429"/>
    </source>
</evidence>
<comment type="caution">
    <text evidence="11">The sequence shown here is derived from an EMBL/GenBank/DDBJ whole genome shotgun (WGS) entry which is preliminary data.</text>
</comment>
<feature type="region of interest" description="Disordered" evidence="10">
    <location>
        <begin position="318"/>
        <end position="373"/>
    </location>
</feature>
<keyword evidence="7 9" id="KW-0720">Serine protease</keyword>
<dbReference type="GO" id="GO:0008236">
    <property type="term" value="F:serine-type peptidase activity"/>
    <property type="evidence" value="ECO:0007669"/>
    <property type="project" value="UniProtKB-KW"/>
</dbReference>
<dbReference type="GO" id="GO:0004518">
    <property type="term" value="F:nuclease activity"/>
    <property type="evidence" value="ECO:0007669"/>
    <property type="project" value="UniProtKB-KW"/>
</dbReference>
<dbReference type="EC" id="3.4.21.-" evidence="9"/>
<feature type="compositionally biased region" description="Low complexity" evidence="10">
    <location>
        <begin position="416"/>
        <end position="431"/>
    </location>
</feature>
<evidence type="ECO:0000256" key="8">
    <source>
        <dbReference type="PIRSR" id="PIRSR608256-1"/>
    </source>
</evidence>
<sequence length="717" mass="78646">MREDAEMILGMPIEQTTERYESRSAQRERTATVVAVSPLEADSPERVTKRMNRIAAAEAARPAPAASTAMALERILGRSDLMSVNYLEIGLRAARCVGRVTIRQRNGTVLGYGSGFTISPRLFITNHHVLGEAAVAATSRVEFNYQEDAGGRLLASVSVGLEPDAFFLTDPGLDFTIVALAEQSIDGTKLGDFFWLPLIEEEGKVLCEEYVNIIQHPNGEPKQLALRENKITEMFPNFIQYKTDTAPGSSGSPVFNDQWEVVALHHSGVPERDGQGRMLTRDGTVWTEEMGEHRIAWKANEGVRVSRIVGAIRAARLGPDQDRLRQPILDGKEPGSPSAPPADGPGSDREVRSGPGPKDPASTPLQAAVSEDGTATWTIPLQVSVRLGTGGMPAQARGGDGAATAQPLPPRPAALPVPDAADGAPAAAPSPELQEALREVERARGRTYYDAAQDAARREAYYDEVDAHVSPGTLYRQLSRLVDATHRTRLPYKPMTHLYPWVDLHPDLKLRSIYSGKPFEAEELIREDARVAAERSRMVERMRTVLAAAALPSEQMEATLDTLEASLPYNCEHVVPQSWFGKAEPMRGDLHHLFACESGCNSFRGNIPYFDFPDFEEAVRGECGKREQGGFEPANGKGAVARATLYFLLRYPGEIDGTPKEYRPESIRTLLAWHAAKPPSPYERHRNAAIEEMQGNRNPLIDHPEWASRIDFAAGLG</sequence>
<proteinExistence type="inferred from homology"/>
<evidence type="ECO:0000256" key="5">
    <source>
        <dbReference type="ARBA" id="ARBA00022729"/>
    </source>
</evidence>
<dbReference type="PANTHER" id="PTHR33607">
    <property type="entry name" value="ENDONUCLEASE-1"/>
    <property type="match status" value="1"/>
</dbReference>
<protein>
    <recommendedName>
        <fullName evidence="9">Serine protease</fullName>
        <ecNumber evidence="9">3.4.21.-</ecNumber>
    </recommendedName>
</protein>
<comment type="similarity">
    <text evidence="1">Belongs to the EndA/NucM nuclease family.</text>
</comment>
<dbReference type="SUPFAM" id="SSF50494">
    <property type="entry name" value="Trypsin-like serine proteases"/>
    <property type="match status" value="1"/>
</dbReference>
<dbReference type="PATRIC" id="fig|298794.3.peg.3313"/>
<reference evidence="11 12" key="1">
    <citation type="submission" date="2015-03" db="EMBL/GenBank/DDBJ databases">
        <title>Genome sequencing of Methylobacterium variabile DSM 16961.</title>
        <authorList>
            <person name="Chaudhry V."/>
            <person name="Patil P.B."/>
        </authorList>
    </citation>
    <scope>NUCLEOTIDE SEQUENCE [LARGE SCALE GENOMIC DNA]</scope>
    <source>
        <strain evidence="11 12">DSM 16961</strain>
    </source>
</reference>
<evidence type="ECO:0000256" key="10">
    <source>
        <dbReference type="SAM" id="MobiDB-lite"/>
    </source>
</evidence>
<keyword evidence="4" id="KW-0540">Nuclease</keyword>
<gene>
    <name evidence="11" type="ORF">VQ02_27320</name>
</gene>
<dbReference type="GO" id="GO:0006508">
    <property type="term" value="P:proteolysis"/>
    <property type="evidence" value="ECO:0007669"/>
    <property type="project" value="UniProtKB-KW"/>
</dbReference>
<evidence type="ECO:0000313" key="11">
    <source>
        <dbReference type="EMBL" id="KMO30837.1"/>
    </source>
</evidence>
<feature type="active site" description="Charge relay system" evidence="8">
    <location>
        <position position="250"/>
    </location>
</feature>
<evidence type="ECO:0000313" key="12">
    <source>
        <dbReference type="Proteomes" id="UP000035955"/>
    </source>
</evidence>
<comment type="similarity">
    <text evidence="2 9">Belongs to the peptidase S1B family.</text>
</comment>
<feature type="active site" description="Charge relay system" evidence="8">
    <location>
        <position position="174"/>
    </location>
</feature>
<dbReference type="InterPro" id="IPR043504">
    <property type="entry name" value="Peptidase_S1_PA_chymotrypsin"/>
</dbReference>
<dbReference type="InterPro" id="IPR008256">
    <property type="entry name" value="Peptidase_S1B"/>
</dbReference>
<evidence type="ECO:0000256" key="4">
    <source>
        <dbReference type="ARBA" id="ARBA00022722"/>
    </source>
</evidence>
<feature type="compositionally biased region" description="Basic and acidic residues" evidence="10">
    <location>
        <begin position="319"/>
        <end position="333"/>
    </location>
</feature>
<dbReference type="AlphaFoldDB" id="A0A0J6SAS2"/>
<evidence type="ECO:0000256" key="2">
    <source>
        <dbReference type="ARBA" id="ARBA00008764"/>
    </source>
</evidence>
<feature type="region of interest" description="Disordered" evidence="10">
    <location>
        <begin position="389"/>
        <end position="432"/>
    </location>
</feature>
<dbReference type="Pfam" id="PF13365">
    <property type="entry name" value="Trypsin_2"/>
    <property type="match status" value="1"/>
</dbReference>
<dbReference type="EMBL" id="LABY01000215">
    <property type="protein sequence ID" value="KMO30837.1"/>
    <property type="molecule type" value="Genomic_DNA"/>
</dbReference>
<organism evidence="11 12">
    <name type="scientific">Methylobacterium variabile</name>
    <dbReference type="NCBI Taxonomy" id="298794"/>
    <lineage>
        <taxon>Bacteria</taxon>
        <taxon>Pseudomonadati</taxon>
        <taxon>Pseudomonadota</taxon>
        <taxon>Alphaproteobacteria</taxon>
        <taxon>Hyphomicrobiales</taxon>
        <taxon>Methylobacteriaceae</taxon>
        <taxon>Methylobacterium</taxon>
    </lineage>
</organism>
<dbReference type="SUPFAM" id="SSF54060">
    <property type="entry name" value="His-Me finger endonucleases"/>
    <property type="match status" value="1"/>
</dbReference>
<dbReference type="InterPro" id="IPR044925">
    <property type="entry name" value="His-Me_finger_sf"/>
</dbReference>
<dbReference type="Pfam" id="PF04231">
    <property type="entry name" value="Endonuclease_1"/>
    <property type="match status" value="1"/>
</dbReference>